<organism evidence="2 3">
    <name type="scientific">Mytilus edulis</name>
    <name type="common">Blue mussel</name>
    <dbReference type="NCBI Taxonomy" id="6550"/>
    <lineage>
        <taxon>Eukaryota</taxon>
        <taxon>Metazoa</taxon>
        <taxon>Spiralia</taxon>
        <taxon>Lophotrochozoa</taxon>
        <taxon>Mollusca</taxon>
        <taxon>Bivalvia</taxon>
        <taxon>Autobranchia</taxon>
        <taxon>Pteriomorphia</taxon>
        <taxon>Mytilida</taxon>
        <taxon>Mytiloidea</taxon>
        <taxon>Mytilidae</taxon>
        <taxon>Mytilinae</taxon>
        <taxon>Mytilus</taxon>
    </lineage>
</organism>
<dbReference type="OrthoDB" id="6154904at2759"/>
<keyword evidence="3" id="KW-1185">Reference proteome</keyword>
<evidence type="ECO:0000256" key="1">
    <source>
        <dbReference type="SAM" id="MobiDB-lite"/>
    </source>
</evidence>
<comment type="caution">
    <text evidence="2">The sequence shown here is derived from an EMBL/GenBank/DDBJ whole genome shotgun (WGS) entry which is preliminary data.</text>
</comment>
<gene>
    <name evidence="2" type="ORF">MEDL_58129</name>
</gene>
<reference evidence="2" key="1">
    <citation type="submission" date="2021-03" db="EMBL/GenBank/DDBJ databases">
        <authorList>
            <person name="Bekaert M."/>
        </authorList>
    </citation>
    <scope>NUCLEOTIDE SEQUENCE</scope>
</reference>
<evidence type="ECO:0000313" key="2">
    <source>
        <dbReference type="EMBL" id="CAG2246133.1"/>
    </source>
</evidence>
<dbReference type="EMBL" id="CAJPWZ010002834">
    <property type="protein sequence ID" value="CAG2246133.1"/>
    <property type="molecule type" value="Genomic_DNA"/>
</dbReference>
<feature type="region of interest" description="Disordered" evidence="1">
    <location>
        <begin position="1"/>
        <end position="38"/>
    </location>
</feature>
<protein>
    <submittedName>
        <fullName evidence="2">Uncharacterized protein</fullName>
    </submittedName>
</protein>
<evidence type="ECO:0000313" key="3">
    <source>
        <dbReference type="Proteomes" id="UP000683360"/>
    </source>
</evidence>
<dbReference type="AlphaFoldDB" id="A0A8S3UR56"/>
<sequence length="208" mass="24298">MPRRRRPANNQAAPARNLRRRGPQLNENEQPPQRRRRNDQHVEVVQDLNMPNPVQPNLDNDIQVAAPVPQPIGEVDDTIVFDEPNMLPNINETDIFISQTVKEKIWQFQYIDLSIMHKSNFSSQFDKQSYLGLNEDDKKKFQFDIWQLGFSPIKVDILENMLTDYPNFSDATLLLDGFKQGFKLNYTGPRYSKEFDNLIVQMKKEGYA</sequence>
<proteinExistence type="predicted"/>
<name>A0A8S3UR56_MYTED</name>
<dbReference type="Proteomes" id="UP000683360">
    <property type="component" value="Unassembled WGS sequence"/>
</dbReference>
<accession>A0A8S3UR56</accession>